<evidence type="ECO:0000256" key="1">
    <source>
        <dbReference type="SAM" id="MobiDB-lite"/>
    </source>
</evidence>
<feature type="non-terminal residue" evidence="3">
    <location>
        <position position="630"/>
    </location>
</feature>
<feature type="compositionally biased region" description="Basic residues" evidence="1">
    <location>
        <begin position="591"/>
        <end position="600"/>
    </location>
</feature>
<feature type="non-terminal residue" evidence="3">
    <location>
        <position position="1"/>
    </location>
</feature>
<keyword evidence="2" id="KW-0812">Transmembrane</keyword>
<evidence type="ECO:0000313" key="3">
    <source>
        <dbReference type="EMBL" id="KAA6364775.1"/>
    </source>
</evidence>
<comment type="caution">
    <text evidence="3">The sequence shown here is derived from an EMBL/GenBank/DDBJ whole genome shotgun (WGS) entry which is preliminary data.</text>
</comment>
<feature type="region of interest" description="Disordered" evidence="1">
    <location>
        <begin position="578"/>
        <end position="605"/>
    </location>
</feature>
<organism evidence="3 4">
    <name type="scientific">Streblomastix strix</name>
    <dbReference type="NCBI Taxonomy" id="222440"/>
    <lineage>
        <taxon>Eukaryota</taxon>
        <taxon>Metamonada</taxon>
        <taxon>Preaxostyla</taxon>
        <taxon>Oxymonadida</taxon>
        <taxon>Streblomastigidae</taxon>
        <taxon>Streblomastix</taxon>
    </lineage>
</organism>
<evidence type="ECO:0000313" key="4">
    <source>
        <dbReference type="Proteomes" id="UP000324800"/>
    </source>
</evidence>
<proteinExistence type="predicted"/>
<accession>A0A5J4U559</accession>
<dbReference type="AlphaFoldDB" id="A0A5J4U559"/>
<reference evidence="3 4" key="1">
    <citation type="submission" date="2019-03" db="EMBL/GenBank/DDBJ databases">
        <title>Single cell metagenomics reveals metabolic interactions within the superorganism composed of flagellate Streblomastix strix and complex community of Bacteroidetes bacteria on its surface.</title>
        <authorList>
            <person name="Treitli S.C."/>
            <person name="Kolisko M."/>
            <person name="Husnik F."/>
            <person name="Keeling P."/>
            <person name="Hampl V."/>
        </authorList>
    </citation>
    <scope>NUCLEOTIDE SEQUENCE [LARGE SCALE GENOMIC DNA]</scope>
    <source>
        <strain evidence="3">ST1C</strain>
    </source>
</reference>
<name>A0A5J4U559_9EUKA</name>
<keyword evidence="2" id="KW-0472">Membrane</keyword>
<dbReference type="Proteomes" id="UP000324800">
    <property type="component" value="Unassembled WGS sequence"/>
</dbReference>
<evidence type="ECO:0000256" key="2">
    <source>
        <dbReference type="SAM" id="Phobius"/>
    </source>
</evidence>
<sequence length="630" mass="72194">ILVDGDLTTYDQYLPSPPLIFSQYIVTKGEDGQPFQRYKDIYSLIEDHGQDQDLLANIYSGLFEESGSLRFYDAIAAHLIGQLAENTIISSSFIVEDNNNDYSQTIYSDPNTLSLFSIYRAFLELEKVTLTHFAFNLAQFQTNNNHSNSHYTQMSKSNNLFRRTSQSSFEMKFALISIGLCDGISISCKSGARDSVLILRDCNLIDSYIPGDCQGPLLLIAKGRATIIRCSLKGQFCRESDMFQSESNNKFFNGDDFDYNFNKPMCQFKSPNHGAHIQIFSSAAVDFINSTIQECGSGSISVNDSSAIILRDCILKDNKPLYHPQIVDDESNNILNDENDEDKQPVSESYPSLQWNLYCNNRQSIIDVQKIVSDLEMEQIQQNAYLYSLWMRSEGGCKMRGFAGRLKSALYIPTLTKTIVESKNQKNLTIYFSGENLLPCGLVYEIFTLKSPSSKPQNNSVKRNEEEEEEQWEEVYGENQSQITNLIHKGVVNGINSTLISVEMNKKVLQWHFKAYARLLFENGTQPTEIVQIHGDWWAWQLALTVILPIIVGIILIVSTIIIILMVVRYRKKKKANQLEKEKREKQARREARHIRHQQRRERQARFQQQLYDSQFEEENQSNNPLLEGL</sequence>
<feature type="compositionally biased region" description="Basic and acidic residues" evidence="1">
    <location>
        <begin position="578"/>
        <end position="590"/>
    </location>
</feature>
<dbReference type="EMBL" id="SNRW01021237">
    <property type="protein sequence ID" value="KAA6364775.1"/>
    <property type="molecule type" value="Genomic_DNA"/>
</dbReference>
<feature type="transmembrane region" description="Helical" evidence="2">
    <location>
        <begin position="537"/>
        <end position="568"/>
    </location>
</feature>
<keyword evidence="2" id="KW-1133">Transmembrane helix</keyword>
<protein>
    <submittedName>
        <fullName evidence="3">Uncharacterized protein</fullName>
    </submittedName>
</protein>
<gene>
    <name evidence="3" type="ORF">EZS28_039698</name>
</gene>